<reference evidence="1 2" key="1">
    <citation type="journal article" date="2024" name="G3 (Bethesda)">
        <title>Genome assembly of Hibiscus sabdariffa L. provides insights into metabolisms of medicinal natural products.</title>
        <authorList>
            <person name="Kim T."/>
        </authorList>
    </citation>
    <scope>NUCLEOTIDE SEQUENCE [LARGE SCALE GENOMIC DNA]</scope>
    <source>
        <strain evidence="1">TK-2024</strain>
        <tissue evidence="1">Old leaves</tissue>
    </source>
</reference>
<dbReference type="Proteomes" id="UP001396334">
    <property type="component" value="Unassembled WGS sequence"/>
</dbReference>
<proteinExistence type="predicted"/>
<dbReference type="EMBL" id="JBBPBN010000010">
    <property type="protein sequence ID" value="KAK9031174.1"/>
    <property type="molecule type" value="Genomic_DNA"/>
</dbReference>
<protein>
    <submittedName>
        <fullName evidence="1">Uncharacterized protein</fullName>
    </submittedName>
</protein>
<gene>
    <name evidence="1" type="ORF">V6N11_032561</name>
</gene>
<keyword evidence="2" id="KW-1185">Reference proteome</keyword>
<comment type="caution">
    <text evidence="1">The sequence shown here is derived from an EMBL/GenBank/DDBJ whole genome shotgun (WGS) entry which is preliminary data.</text>
</comment>
<sequence length="89" mass="9978">MAFGKGWQSILTMFAWGQPRGVCELFMRGFPQLVQSSLVRFSLAICKMIMYKKKCWQSNARPEVTILPGQGNQVVGRVDVYSTSTRATG</sequence>
<name>A0ABR2T1Q6_9ROSI</name>
<organism evidence="1 2">
    <name type="scientific">Hibiscus sabdariffa</name>
    <name type="common">roselle</name>
    <dbReference type="NCBI Taxonomy" id="183260"/>
    <lineage>
        <taxon>Eukaryota</taxon>
        <taxon>Viridiplantae</taxon>
        <taxon>Streptophyta</taxon>
        <taxon>Embryophyta</taxon>
        <taxon>Tracheophyta</taxon>
        <taxon>Spermatophyta</taxon>
        <taxon>Magnoliopsida</taxon>
        <taxon>eudicotyledons</taxon>
        <taxon>Gunneridae</taxon>
        <taxon>Pentapetalae</taxon>
        <taxon>rosids</taxon>
        <taxon>malvids</taxon>
        <taxon>Malvales</taxon>
        <taxon>Malvaceae</taxon>
        <taxon>Malvoideae</taxon>
        <taxon>Hibiscus</taxon>
    </lineage>
</organism>
<evidence type="ECO:0000313" key="2">
    <source>
        <dbReference type="Proteomes" id="UP001396334"/>
    </source>
</evidence>
<accession>A0ABR2T1Q6</accession>
<evidence type="ECO:0000313" key="1">
    <source>
        <dbReference type="EMBL" id="KAK9031174.1"/>
    </source>
</evidence>